<name>A0A1G4BBJ1_9PEZI</name>
<evidence type="ECO:0000313" key="2">
    <source>
        <dbReference type="Proteomes" id="UP000176998"/>
    </source>
</evidence>
<reference evidence="1 2" key="1">
    <citation type="submission" date="2016-09" db="EMBL/GenBank/DDBJ databases">
        <authorList>
            <person name="Capua I."/>
            <person name="De Benedictis P."/>
            <person name="Joannis T."/>
            <person name="Lombin L.H."/>
            <person name="Cattoli G."/>
        </authorList>
    </citation>
    <scope>NUCLEOTIDE SEQUENCE [LARGE SCALE GENOMIC DNA]</scope>
    <source>
        <strain evidence="1 2">IMI 309357</strain>
    </source>
</reference>
<dbReference type="RefSeq" id="XP_022475907.1">
    <property type="nucleotide sequence ID" value="XM_022617666.1"/>
</dbReference>
<comment type="caution">
    <text evidence="1">The sequence shown here is derived from an EMBL/GenBank/DDBJ whole genome shotgun (WGS) entry which is preliminary data.</text>
</comment>
<dbReference type="Proteomes" id="UP000176998">
    <property type="component" value="Unassembled WGS sequence"/>
</dbReference>
<organism evidence="1 2">
    <name type="scientific">Colletotrichum orchidophilum</name>
    <dbReference type="NCBI Taxonomy" id="1209926"/>
    <lineage>
        <taxon>Eukaryota</taxon>
        <taxon>Fungi</taxon>
        <taxon>Dikarya</taxon>
        <taxon>Ascomycota</taxon>
        <taxon>Pezizomycotina</taxon>
        <taxon>Sordariomycetes</taxon>
        <taxon>Hypocreomycetidae</taxon>
        <taxon>Glomerellales</taxon>
        <taxon>Glomerellaceae</taxon>
        <taxon>Colletotrichum</taxon>
    </lineage>
</organism>
<evidence type="ECO:0000313" key="1">
    <source>
        <dbReference type="EMBL" id="OHE98758.1"/>
    </source>
</evidence>
<dbReference type="OrthoDB" id="4789509at2759"/>
<protein>
    <submittedName>
        <fullName evidence="1">Uncharacterized protein</fullName>
    </submittedName>
</protein>
<keyword evidence="2" id="KW-1185">Reference proteome</keyword>
<proteinExistence type="predicted"/>
<dbReference type="AlphaFoldDB" id="A0A1G4BBJ1"/>
<sequence>MFLNSGAASANAWMCNCYYPNNPGEVVAIKVCNEFGGGLCHDNTYNINGCILDKPITDADCARLYPKIIDGKQTPDHDWKANCEHYTGTCPK</sequence>
<gene>
    <name evidence="1" type="ORF">CORC01_06024</name>
</gene>
<dbReference type="GeneID" id="34559176"/>
<dbReference type="EMBL" id="MJBS01000043">
    <property type="protein sequence ID" value="OHE98758.1"/>
    <property type="molecule type" value="Genomic_DNA"/>
</dbReference>
<accession>A0A1G4BBJ1</accession>